<sequence length="809" mass="85723">MSTPLFSMSSAPAVKPAATSSRDVPKDAAPANPASGGLKAVLSLASSISPAVLANVLPEIHVNLTCVHEATGSIVVLGAKGRLCYVNMHHASPILHDLTTTASMATTLATATSLAFNRSGTRVLVEASAAATSAGSDLYTFELPFGTRNVPSASPGERVLVKFKDGTSRAVTLVKKQGVDTLQRAMEALSTDERANVKGVCQDIFDIDLVRIDLPPSVQSRHALWHPLSDVHVAVLTTTEDVRLIDVEANADDQVHTLTCAPTTSAAAHSTALAFGPATGWEVFTLYVLRSTGDVYGLSPFVPSAKCAVATSLLQFLKQKTEALLTQAPSPEAAIVLKAQRHWLQELWPTAAPRPAAAKLRAPGFDDDDDDVRPVAPLTRICATAGLRPDTWPVQLQGPFQRQGASWARPADATARSLGAIPYPAKDNNIGQHPVLAVAYSSGHVEVLVLEKEVRPLWRSSRVATPAPAALFLAECLDLGTDASGGKAVVVTKAPLPYFAYVVHSTSVHVLHAHWMREALSGAVTTAVRRVFSVSPDALAKSHAIGAAVLHTVELGHLVVAQLVSGAFEVVNVSAAVLPRLLPPPAPTTAASLVPLTELVDVATAQRPAAAAHVAGATPLAHATMATVQFALDHVRQLHEEVAYLQELRLLAQTRQNVHKEMAAKQTAAVAKLSAHIATLEAASGGLAERVRQVQARQTQLNARAAAALQAVRDNQHVVSKAEVKFKQELVEMQTTVRRLTPQVVQMNMEAEKLLRRATAVAAPPVAFSEEKERMCHNVLTAETQLIADAKAILAELTDKVARLQLAVA</sequence>
<dbReference type="PANTHER" id="PTHR13257:SF0">
    <property type="entry name" value="NUCLEAR PORE COMPLEX PROTEIN NUP88"/>
    <property type="match status" value="1"/>
</dbReference>
<gene>
    <name evidence="9" type="ORF">ACHHYP_05262</name>
</gene>
<keyword evidence="4" id="KW-0653">Protein transport</keyword>
<dbReference type="AlphaFoldDB" id="A0A1V9YYC4"/>
<dbReference type="GO" id="GO:0000056">
    <property type="term" value="P:ribosomal small subunit export from nucleus"/>
    <property type="evidence" value="ECO:0007669"/>
    <property type="project" value="InterPro"/>
</dbReference>
<evidence type="ECO:0000256" key="2">
    <source>
        <dbReference type="ARBA" id="ARBA00022448"/>
    </source>
</evidence>
<evidence type="ECO:0000256" key="3">
    <source>
        <dbReference type="ARBA" id="ARBA00022816"/>
    </source>
</evidence>
<evidence type="ECO:0000256" key="6">
    <source>
        <dbReference type="ARBA" id="ARBA00023132"/>
    </source>
</evidence>
<dbReference type="Proteomes" id="UP000243579">
    <property type="component" value="Unassembled WGS sequence"/>
</dbReference>
<keyword evidence="5" id="KW-0811">Translocation</keyword>
<evidence type="ECO:0008006" key="11">
    <source>
        <dbReference type="Google" id="ProtNLM"/>
    </source>
</evidence>
<protein>
    <recommendedName>
        <fullName evidence="11">Nuclear pore complex protein</fullName>
    </recommendedName>
</protein>
<proteinExistence type="predicted"/>
<dbReference type="GO" id="GO:0017056">
    <property type="term" value="F:structural constituent of nuclear pore"/>
    <property type="evidence" value="ECO:0007669"/>
    <property type="project" value="InterPro"/>
</dbReference>
<dbReference type="GO" id="GO:0005643">
    <property type="term" value="C:nuclear pore"/>
    <property type="evidence" value="ECO:0007669"/>
    <property type="project" value="UniProtKB-SubCell"/>
</dbReference>
<comment type="caution">
    <text evidence="9">The sequence shown here is derived from an EMBL/GenBank/DDBJ whole genome shotgun (WGS) entry which is preliminary data.</text>
</comment>
<accession>A0A1V9YYC4</accession>
<keyword evidence="6" id="KW-0906">Nuclear pore complex</keyword>
<dbReference type="Pfam" id="PF10168">
    <property type="entry name" value="Nup88"/>
    <property type="match status" value="1"/>
</dbReference>
<evidence type="ECO:0000313" key="9">
    <source>
        <dbReference type="EMBL" id="OQR90758.1"/>
    </source>
</evidence>
<keyword evidence="10" id="KW-1185">Reference proteome</keyword>
<dbReference type="InterPro" id="IPR019321">
    <property type="entry name" value="Nucleoporin_Nup88"/>
</dbReference>
<evidence type="ECO:0000256" key="5">
    <source>
        <dbReference type="ARBA" id="ARBA00023010"/>
    </source>
</evidence>
<dbReference type="STRING" id="1202772.A0A1V9YYC4"/>
<reference evidence="9 10" key="1">
    <citation type="journal article" date="2014" name="Genome Biol. Evol.">
        <title>The secreted proteins of Achlya hypogyna and Thraustotheca clavata identify the ancestral oomycete secretome and reveal gene acquisitions by horizontal gene transfer.</title>
        <authorList>
            <person name="Misner I."/>
            <person name="Blouin N."/>
            <person name="Leonard G."/>
            <person name="Richards T.A."/>
            <person name="Lane C.E."/>
        </authorList>
    </citation>
    <scope>NUCLEOTIDE SEQUENCE [LARGE SCALE GENOMIC DNA]</scope>
    <source>
        <strain evidence="9 10">ATCC 48635</strain>
    </source>
</reference>
<name>A0A1V9YYC4_ACHHY</name>
<dbReference type="GO" id="GO:0000055">
    <property type="term" value="P:ribosomal large subunit export from nucleus"/>
    <property type="evidence" value="ECO:0007669"/>
    <property type="project" value="InterPro"/>
</dbReference>
<evidence type="ECO:0000313" key="10">
    <source>
        <dbReference type="Proteomes" id="UP000243579"/>
    </source>
</evidence>
<organism evidence="9 10">
    <name type="scientific">Achlya hypogyna</name>
    <name type="common">Oomycete</name>
    <name type="synonym">Protoachlya hypogyna</name>
    <dbReference type="NCBI Taxonomy" id="1202772"/>
    <lineage>
        <taxon>Eukaryota</taxon>
        <taxon>Sar</taxon>
        <taxon>Stramenopiles</taxon>
        <taxon>Oomycota</taxon>
        <taxon>Saprolegniomycetes</taxon>
        <taxon>Saprolegniales</taxon>
        <taxon>Achlyaceae</taxon>
        <taxon>Achlya</taxon>
    </lineage>
</organism>
<keyword evidence="7" id="KW-0539">Nucleus</keyword>
<evidence type="ECO:0000256" key="8">
    <source>
        <dbReference type="SAM" id="MobiDB-lite"/>
    </source>
</evidence>
<evidence type="ECO:0000256" key="7">
    <source>
        <dbReference type="ARBA" id="ARBA00023242"/>
    </source>
</evidence>
<dbReference type="GO" id="GO:0006606">
    <property type="term" value="P:protein import into nucleus"/>
    <property type="evidence" value="ECO:0007669"/>
    <property type="project" value="TreeGrafter"/>
</dbReference>
<evidence type="ECO:0000256" key="1">
    <source>
        <dbReference type="ARBA" id="ARBA00004567"/>
    </source>
</evidence>
<evidence type="ECO:0000256" key="4">
    <source>
        <dbReference type="ARBA" id="ARBA00022927"/>
    </source>
</evidence>
<keyword evidence="2" id="KW-0813">Transport</keyword>
<dbReference type="OrthoDB" id="341482at2759"/>
<dbReference type="EMBL" id="JNBR01000582">
    <property type="protein sequence ID" value="OQR90758.1"/>
    <property type="molecule type" value="Genomic_DNA"/>
</dbReference>
<dbReference type="PANTHER" id="PTHR13257">
    <property type="entry name" value="NUCLEOPORIN NUP84-RELATED"/>
    <property type="match status" value="1"/>
</dbReference>
<comment type="subcellular location">
    <subcellularLocation>
        <location evidence="1">Nucleus</location>
        <location evidence="1">Nuclear pore complex</location>
    </subcellularLocation>
</comment>
<feature type="region of interest" description="Disordered" evidence="8">
    <location>
        <begin position="1"/>
        <end position="31"/>
    </location>
</feature>
<dbReference type="GO" id="GO:0006406">
    <property type="term" value="P:mRNA export from nucleus"/>
    <property type="evidence" value="ECO:0007669"/>
    <property type="project" value="TreeGrafter"/>
</dbReference>
<feature type="compositionally biased region" description="Polar residues" evidence="8">
    <location>
        <begin position="1"/>
        <end position="10"/>
    </location>
</feature>
<keyword evidence="3" id="KW-0509">mRNA transport</keyword>
<dbReference type="InterPro" id="IPR037700">
    <property type="entry name" value="NUP88/NUP82"/>
</dbReference>